<organism evidence="2 3">
    <name type="scientific">Chitinophaga ginsengisoli</name>
    <dbReference type="NCBI Taxonomy" id="363837"/>
    <lineage>
        <taxon>Bacteria</taxon>
        <taxon>Pseudomonadati</taxon>
        <taxon>Bacteroidota</taxon>
        <taxon>Chitinophagia</taxon>
        <taxon>Chitinophagales</taxon>
        <taxon>Chitinophagaceae</taxon>
        <taxon>Chitinophaga</taxon>
    </lineage>
</organism>
<proteinExistence type="predicted"/>
<comment type="caution">
    <text evidence="2">The sequence shown here is derived from an EMBL/GenBank/DDBJ whole genome shotgun (WGS) entry which is preliminary data.</text>
</comment>
<keyword evidence="3" id="KW-1185">Reference proteome</keyword>
<keyword evidence="1" id="KW-0812">Transmembrane</keyword>
<feature type="transmembrane region" description="Helical" evidence="1">
    <location>
        <begin position="94"/>
        <end position="113"/>
    </location>
</feature>
<accession>A0A2P8GLK3</accession>
<name>A0A2P8GLK3_9BACT</name>
<feature type="transmembrane region" description="Helical" evidence="1">
    <location>
        <begin position="60"/>
        <end position="82"/>
    </location>
</feature>
<dbReference type="Proteomes" id="UP000240978">
    <property type="component" value="Unassembled WGS sequence"/>
</dbReference>
<evidence type="ECO:0000256" key="1">
    <source>
        <dbReference type="SAM" id="Phobius"/>
    </source>
</evidence>
<dbReference type="OrthoDB" id="674180at2"/>
<keyword evidence="1" id="KW-1133">Transmembrane helix</keyword>
<feature type="transmembrane region" description="Helical" evidence="1">
    <location>
        <begin position="134"/>
        <end position="150"/>
    </location>
</feature>
<evidence type="ECO:0000313" key="2">
    <source>
        <dbReference type="EMBL" id="PSL34844.1"/>
    </source>
</evidence>
<dbReference type="RefSeq" id="WP_146154323.1">
    <property type="nucleotide sequence ID" value="NZ_PYGK01000002.1"/>
</dbReference>
<protein>
    <submittedName>
        <fullName evidence="2">Uncharacterized protein</fullName>
    </submittedName>
</protein>
<gene>
    <name evidence="2" type="ORF">CLV42_102417</name>
</gene>
<evidence type="ECO:0000313" key="3">
    <source>
        <dbReference type="Proteomes" id="UP000240978"/>
    </source>
</evidence>
<dbReference type="EMBL" id="PYGK01000002">
    <property type="protein sequence ID" value="PSL34844.1"/>
    <property type="molecule type" value="Genomic_DNA"/>
</dbReference>
<dbReference type="AlphaFoldDB" id="A0A2P8GLK3"/>
<sequence>MRTFNCCGGHAEKSVPCNVPAQLSAPAEEGMRGKEASVTTVPASKSEGIFRRTARFIKPVLPAFLLALVPKCPFCLAAYIALGTGIGLSVASAKLLYISLLCAGVIPLSLFAARYIGMYFFPVTITGWRARQQLFIVMTGILIGSSILLLF</sequence>
<keyword evidence="1" id="KW-0472">Membrane</keyword>
<reference evidence="2 3" key="1">
    <citation type="submission" date="2018-03" db="EMBL/GenBank/DDBJ databases">
        <title>Genomic Encyclopedia of Archaeal and Bacterial Type Strains, Phase II (KMG-II): from individual species to whole genera.</title>
        <authorList>
            <person name="Goeker M."/>
        </authorList>
    </citation>
    <scope>NUCLEOTIDE SEQUENCE [LARGE SCALE GENOMIC DNA]</scope>
    <source>
        <strain evidence="2 3">DSM 18107</strain>
    </source>
</reference>